<accession>A0AA48H8E1</accession>
<feature type="chain" id="PRO_5041350332" evidence="1">
    <location>
        <begin position="23"/>
        <end position="93"/>
    </location>
</feature>
<dbReference type="RefSeq" id="WP_338271447.1">
    <property type="nucleotide sequence ID" value="NZ_AP027266.1"/>
</dbReference>
<reference evidence="2 3" key="1">
    <citation type="submission" date="2023-01" db="EMBL/GenBank/DDBJ databases">
        <title>Complete genome sequence of Roseicyclus marinus strain Dej080120_10.</title>
        <authorList>
            <person name="Ueki S."/>
            <person name="Maruyama F."/>
        </authorList>
    </citation>
    <scope>NUCLEOTIDE SEQUENCE [LARGE SCALE GENOMIC DNA]</scope>
    <source>
        <strain evidence="2 3">Dej080120_10</strain>
    </source>
</reference>
<dbReference type="Proteomes" id="UP001337723">
    <property type="component" value="Chromosome"/>
</dbReference>
<organism evidence="2 3">
    <name type="scientific">Roseicyclus marinus</name>
    <dbReference type="NCBI Taxonomy" id="2161673"/>
    <lineage>
        <taxon>Bacteria</taxon>
        <taxon>Pseudomonadati</taxon>
        <taxon>Pseudomonadota</taxon>
        <taxon>Alphaproteobacteria</taxon>
        <taxon>Rhodobacterales</taxon>
        <taxon>Roseobacteraceae</taxon>
        <taxon>Roseicyclus</taxon>
    </lineage>
</organism>
<dbReference type="AlphaFoldDB" id="A0AA48H8E1"/>
<gene>
    <name evidence="2" type="ORF">MACH21_18190</name>
</gene>
<dbReference type="KEGG" id="rmai:MACH21_18190"/>
<proteinExistence type="predicted"/>
<protein>
    <submittedName>
        <fullName evidence="2">Uncharacterized protein</fullName>
    </submittedName>
</protein>
<feature type="signal peptide" evidence="1">
    <location>
        <begin position="1"/>
        <end position="22"/>
    </location>
</feature>
<sequence length="93" mass="9719">MLLAPRLVICAVLVLPAGFAQADGLELSGVVSIGLVGGSGGPEAQSLRPMADLDLQVRLSHTTDGGLTLVLEYNPDEIETETRTTNPGIPRPR</sequence>
<evidence type="ECO:0000313" key="2">
    <source>
        <dbReference type="EMBL" id="BDW85642.1"/>
    </source>
</evidence>
<name>A0AA48H8E1_9RHOB</name>
<evidence type="ECO:0000256" key="1">
    <source>
        <dbReference type="SAM" id="SignalP"/>
    </source>
</evidence>
<evidence type="ECO:0000313" key="3">
    <source>
        <dbReference type="Proteomes" id="UP001337723"/>
    </source>
</evidence>
<keyword evidence="1" id="KW-0732">Signal</keyword>
<dbReference type="EMBL" id="AP027266">
    <property type="protein sequence ID" value="BDW85642.1"/>
    <property type="molecule type" value="Genomic_DNA"/>
</dbReference>
<keyword evidence="3" id="KW-1185">Reference proteome</keyword>